<proteinExistence type="predicted"/>
<name>A0A238HBW9_9BURK</name>
<dbReference type="Proteomes" id="UP000198460">
    <property type="component" value="Unassembled WGS sequence"/>
</dbReference>
<sequence length="39" mass="4601">MDLWKKSRSFFDQLISIFNEMKAAFANAAFFYARGMPHI</sequence>
<evidence type="ECO:0000313" key="1">
    <source>
        <dbReference type="EMBL" id="SMG02525.1"/>
    </source>
</evidence>
<protein>
    <submittedName>
        <fullName evidence="1">Uncharacterized protein</fullName>
    </submittedName>
</protein>
<reference evidence="1 2" key="1">
    <citation type="submission" date="2017-04" db="EMBL/GenBank/DDBJ databases">
        <authorList>
            <person name="Afonso C.L."/>
            <person name="Miller P.J."/>
            <person name="Scott M.A."/>
            <person name="Spackman E."/>
            <person name="Goraichik I."/>
            <person name="Dimitrov K.M."/>
            <person name="Suarez D.L."/>
            <person name="Swayne D.E."/>
        </authorList>
    </citation>
    <scope>NUCLEOTIDE SEQUENCE [LARGE SCALE GENOMIC DNA]</scope>
    <source>
        <strain evidence="1">LMG 28154</strain>
    </source>
</reference>
<dbReference type="AlphaFoldDB" id="A0A238HBW9"/>
<organism evidence="1 2">
    <name type="scientific">Burkholderia singularis</name>
    <dbReference type="NCBI Taxonomy" id="1503053"/>
    <lineage>
        <taxon>Bacteria</taxon>
        <taxon>Pseudomonadati</taxon>
        <taxon>Pseudomonadota</taxon>
        <taxon>Betaproteobacteria</taxon>
        <taxon>Burkholderiales</taxon>
        <taxon>Burkholderiaceae</taxon>
        <taxon>Burkholderia</taxon>
        <taxon>pseudomallei group</taxon>
    </lineage>
</organism>
<gene>
    <name evidence="1" type="ORF">BSIN_0966</name>
</gene>
<dbReference type="EMBL" id="FXAN01000106">
    <property type="protein sequence ID" value="SMG02525.1"/>
    <property type="molecule type" value="Genomic_DNA"/>
</dbReference>
<accession>A0A238HBW9</accession>
<evidence type="ECO:0000313" key="2">
    <source>
        <dbReference type="Proteomes" id="UP000198460"/>
    </source>
</evidence>